<sequence>MAEDSTMLHNTRIMPKPTASDYPTQLPDFCNLGITLRILVGVEGLTLAAAWLRADALDGVWRLFVEQSVVVQPALLVMLALLCLGKPWLVRLSYKKGVVAVLLLALVCHAGVKGMMARLFADTALYGFGVRDVINVILVTGMLLGYFYLRGRALSPALSEARLQALQARIRPHFLFNSLNAVLSLVRSEPRRAERALENLADLFRVLMADNRQLVPLASEVALCKQYLELEALRLGERLQVAWHIDKMPGDALIPPLILQPLVENAVYHGIEPASQPGEISINLYSSDGQVHLVISNPYQREGRHHGGNKMAMGNIKNRLMLHFDVEASLKTQVRDAAYQVHITLPYRTAAK</sequence>
<feature type="domain" description="Signal transduction histidine kinase internal region" evidence="2">
    <location>
        <begin position="161"/>
        <end position="239"/>
    </location>
</feature>
<accession>A0A401JGH5</accession>
<feature type="transmembrane region" description="Helical" evidence="1">
    <location>
        <begin position="133"/>
        <end position="149"/>
    </location>
</feature>
<keyword evidence="1" id="KW-0472">Membrane</keyword>
<feature type="transmembrane region" description="Helical" evidence="1">
    <location>
        <begin position="34"/>
        <end position="52"/>
    </location>
</feature>
<dbReference type="InterPro" id="IPR050640">
    <property type="entry name" value="Bact_2-comp_sensor_kinase"/>
</dbReference>
<keyword evidence="1" id="KW-0812">Transmembrane</keyword>
<dbReference type="Proteomes" id="UP000286806">
    <property type="component" value="Unassembled WGS sequence"/>
</dbReference>
<organism evidence="3 4">
    <name type="scientific">Sulfuriferula multivorans</name>
    <dbReference type="NCBI Taxonomy" id="1559896"/>
    <lineage>
        <taxon>Bacteria</taxon>
        <taxon>Pseudomonadati</taxon>
        <taxon>Pseudomonadota</taxon>
        <taxon>Betaproteobacteria</taxon>
        <taxon>Nitrosomonadales</taxon>
        <taxon>Sulfuricellaceae</taxon>
        <taxon>Sulfuriferula</taxon>
    </lineage>
</organism>
<evidence type="ECO:0000313" key="3">
    <source>
        <dbReference type="EMBL" id="GBL46739.1"/>
    </source>
</evidence>
<dbReference type="InterPro" id="IPR010559">
    <property type="entry name" value="Sig_transdc_His_kin_internal"/>
</dbReference>
<dbReference type="PANTHER" id="PTHR34220:SF7">
    <property type="entry name" value="SENSOR HISTIDINE KINASE YPDA"/>
    <property type="match status" value="1"/>
</dbReference>
<keyword evidence="1" id="KW-1133">Transmembrane helix</keyword>
<protein>
    <submittedName>
        <fullName evidence="3">Two-component system sensor protein</fullName>
    </submittedName>
</protein>
<keyword evidence="4" id="KW-1185">Reference proteome</keyword>
<comment type="caution">
    <text evidence="3">The sequence shown here is derived from an EMBL/GenBank/DDBJ whole genome shotgun (WGS) entry which is preliminary data.</text>
</comment>
<dbReference type="InterPro" id="IPR036890">
    <property type="entry name" value="HATPase_C_sf"/>
</dbReference>
<dbReference type="EMBL" id="BGOW01000026">
    <property type="protein sequence ID" value="GBL46739.1"/>
    <property type="molecule type" value="Genomic_DNA"/>
</dbReference>
<feature type="transmembrane region" description="Helical" evidence="1">
    <location>
        <begin position="97"/>
        <end position="121"/>
    </location>
</feature>
<feature type="transmembrane region" description="Helical" evidence="1">
    <location>
        <begin position="64"/>
        <end position="85"/>
    </location>
</feature>
<evidence type="ECO:0000259" key="2">
    <source>
        <dbReference type="Pfam" id="PF06580"/>
    </source>
</evidence>
<dbReference type="Gene3D" id="3.30.565.10">
    <property type="entry name" value="Histidine kinase-like ATPase, C-terminal domain"/>
    <property type="match status" value="1"/>
</dbReference>
<dbReference type="PANTHER" id="PTHR34220">
    <property type="entry name" value="SENSOR HISTIDINE KINASE YPDA"/>
    <property type="match status" value="1"/>
</dbReference>
<dbReference type="GO" id="GO:0016020">
    <property type="term" value="C:membrane"/>
    <property type="evidence" value="ECO:0007669"/>
    <property type="project" value="InterPro"/>
</dbReference>
<proteinExistence type="predicted"/>
<evidence type="ECO:0000256" key="1">
    <source>
        <dbReference type="SAM" id="Phobius"/>
    </source>
</evidence>
<name>A0A401JGH5_9PROT</name>
<dbReference type="AlphaFoldDB" id="A0A401JGH5"/>
<dbReference type="SUPFAM" id="SSF55874">
    <property type="entry name" value="ATPase domain of HSP90 chaperone/DNA topoisomerase II/histidine kinase"/>
    <property type="match status" value="1"/>
</dbReference>
<dbReference type="GO" id="GO:0000155">
    <property type="term" value="F:phosphorelay sensor kinase activity"/>
    <property type="evidence" value="ECO:0007669"/>
    <property type="project" value="InterPro"/>
</dbReference>
<dbReference type="Pfam" id="PF06580">
    <property type="entry name" value="His_kinase"/>
    <property type="match status" value="1"/>
</dbReference>
<gene>
    <name evidence="3" type="ORF">SFMTTN_2564</name>
</gene>
<evidence type="ECO:0000313" key="4">
    <source>
        <dbReference type="Proteomes" id="UP000286806"/>
    </source>
</evidence>
<reference evidence="3 4" key="1">
    <citation type="journal article" date="2019" name="Front. Microbiol.">
        <title>Genomes of Neutrophilic Sulfur-Oxidizing Chemolithoautotrophs Representing 9 Proteobacterial Species From 8 Genera.</title>
        <authorList>
            <person name="Watanabe T."/>
            <person name="Kojima H."/>
            <person name="Umezawa K."/>
            <person name="Hori C."/>
            <person name="Takasuka T.E."/>
            <person name="Kato Y."/>
            <person name="Fukui M."/>
        </authorList>
    </citation>
    <scope>NUCLEOTIDE SEQUENCE [LARGE SCALE GENOMIC DNA]</scope>
    <source>
        <strain evidence="3 4">TTN</strain>
    </source>
</reference>